<dbReference type="PROSITE" id="PS50088">
    <property type="entry name" value="ANK_REPEAT"/>
    <property type="match status" value="1"/>
</dbReference>
<dbReference type="Gene3D" id="1.25.40.20">
    <property type="entry name" value="Ankyrin repeat-containing domain"/>
    <property type="match status" value="1"/>
</dbReference>
<evidence type="ECO:0000313" key="2">
    <source>
        <dbReference type="EMBL" id="GMI06406.1"/>
    </source>
</evidence>
<dbReference type="AlphaFoldDB" id="A0A9W7CKU4"/>
<gene>
    <name evidence="2" type="ORF">TrVE_jg162</name>
</gene>
<comment type="caution">
    <text evidence="2">The sequence shown here is derived from an EMBL/GenBank/DDBJ whole genome shotgun (WGS) entry which is preliminary data.</text>
</comment>
<dbReference type="Pfam" id="PF12796">
    <property type="entry name" value="Ank_2"/>
    <property type="match status" value="1"/>
</dbReference>
<dbReference type="SUPFAM" id="SSF48403">
    <property type="entry name" value="Ankyrin repeat"/>
    <property type="match status" value="1"/>
</dbReference>
<dbReference type="InterPro" id="IPR036770">
    <property type="entry name" value="Ankyrin_rpt-contain_sf"/>
</dbReference>
<keyword evidence="1" id="KW-0040">ANK repeat</keyword>
<proteinExistence type="predicted"/>
<feature type="repeat" description="ANK" evidence="1">
    <location>
        <begin position="264"/>
        <end position="296"/>
    </location>
</feature>
<dbReference type="EMBL" id="BRXX01000347">
    <property type="protein sequence ID" value="GMI06406.1"/>
    <property type="molecule type" value="Genomic_DNA"/>
</dbReference>
<reference evidence="3" key="1">
    <citation type="journal article" date="2023" name="Commun. Biol.">
        <title>Genome analysis of Parmales, the sister group of diatoms, reveals the evolutionary specialization of diatoms from phago-mixotrophs to photoautotrophs.</title>
        <authorList>
            <person name="Ban H."/>
            <person name="Sato S."/>
            <person name="Yoshikawa S."/>
            <person name="Yamada K."/>
            <person name="Nakamura Y."/>
            <person name="Ichinomiya M."/>
            <person name="Sato N."/>
            <person name="Blanc-Mathieu R."/>
            <person name="Endo H."/>
            <person name="Kuwata A."/>
            <person name="Ogata H."/>
        </authorList>
    </citation>
    <scope>NUCLEOTIDE SEQUENCE [LARGE SCALE GENOMIC DNA]</scope>
    <source>
        <strain evidence="3">NIES 3699</strain>
    </source>
</reference>
<name>A0A9W7CKU4_9STRA</name>
<evidence type="ECO:0000313" key="3">
    <source>
        <dbReference type="Proteomes" id="UP001165160"/>
    </source>
</evidence>
<organism evidence="2 3">
    <name type="scientific">Triparma verrucosa</name>
    <dbReference type="NCBI Taxonomy" id="1606542"/>
    <lineage>
        <taxon>Eukaryota</taxon>
        <taxon>Sar</taxon>
        <taxon>Stramenopiles</taxon>
        <taxon>Ochrophyta</taxon>
        <taxon>Bolidophyceae</taxon>
        <taxon>Parmales</taxon>
        <taxon>Triparmaceae</taxon>
        <taxon>Triparma</taxon>
    </lineage>
</organism>
<dbReference type="SMART" id="SM00248">
    <property type="entry name" value="ANK"/>
    <property type="match status" value="2"/>
</dbReference>
<sequence length="318" mass="34370">MSAFTSSSSSTVSSNAAAATAPSAAPSAAPTVDDLFQHCANLIATSLSSLVTSSDHASLYASYKLSLNSTPYNVTNRDANRPAIWNVKDRSKFNTVCEYMDENKQLGMDVNDEEGWKEKYVEVVRGIHARKFTGKFFFDTEQGGGKNPDLLDEYPLNRVSGSNSGSDVGGVVSGDNVLENTVSQPVFAREVDSFDSDIVALVKAQDAEALNLMPPTTFKGEVASLTPLHYACDNPHASGVKVVEIILDKLKECDVEAINQPDADDTTPLVTAMISGNSYVVKVLLERGARCGEKEDWEDMVDSKECRDFWTAAKAKEA</sequence>
<keyword evidence="3" id="KW-1185">Reference proteome</keyword>
<evidence type="ECO:0008006" key="4">
    <source>
        <dbReference type="Google" id="ProtNLM"/>
    </source>
</evidence>
<dbReference type="Proteomes" id="UP001165160">
    <property type="component" value="Unassembled WGS sequence"/>
</dbReference>
<accession>A0A9W7CKU4</accession>
<dbReference type="InterPro" id="IPR002110">
    <property type="entry name" value="Ankyrin_rpt"/>
</dbReference>
<protein>
    <recommendedName>
        <fullName evidence="4">Ankyrin repeat protein</fullName>
    </recommendedName>
</protein>
<evidence type="ECO:0000256" key="1">
    <source>
        <dbReference type="PROSITE-ProRule" id="PRU00023"/>
    </source>
</evidence>
<dbReference type="PROSITE" id="PS50297">
    <property type="entry name" value="ANK_REP_REGION"/>
    <property type="match status" value="1"/>
</dbReference>